<dbReference type="AlphaFoldDB" id="A0A6A5WPG3"/>
<evidence type="ECO:0000313" key="1">
    <source>
        <dbReference type="EMBL" id="KAF2002784.1"/>
    </source>
</evidence>
<organism evidence="1 2">
    <name type="scientific">Amniculicola lignicola CBS 123094</name>
    <dbReference type="NCBI Taxonomy" id="1392246"/>
    <lineage>
        <taxon>Eukaryota</taxon>
        <taxon>Fungi</taxon>
        <taxon>Dikarya</taxon>
        <taxon>Ascomycota</taxon>
        <taxon>Pezizomycotina</taxon>
        <taxon>Dothideomycetes</taxon>
        <taxon>Pleosporomycetidae</taxon>
        <taxon>Pleosporales</taxon>
        <taxon>Amniculicolaceae</taxon>
        <taxon>Amniculicola</taxon>
    </lineage>
</organism>
<dbReference type="EMBL" id="ML977575">
    <property type="protein sequence ID" value="KAF2002784.1"/>
    <property type="molecule type" value="Genomic_DNA"/>
</dbReference>
<protein>
    <submittedName>
        <fullName evidence="1">Uncharacterized protein</fullName>
    </submittedName>
</protein>
<sequence length="82" mass="9511">MHPSHHGIQLTYMPCEFLLGIIPSLEIRRENWTLSCYCKLWMRDQTSIIVNILAVPRLNYFKIGSIYLMIPMDNVASLSLTV</sequence>
<proteinExistence type="predicted"/>
<dbReference type="Proteomes" id="UP000799779">
    <property type="component" value="Unassembled WGS sequence"/>
</dbReference>
<feature type="non-terminal residue" evidence="1">
    <location>
        <position position="82"/>
    </location>
</feature>
<reference evidence="1" key="1">
    <citation type="journal article" date="2020" name="Stud. Mycol.">
        <title>101 Dothideomycetes genomes: a test case for predicting lifestyles and emergence of pathogens.</title>
        <authorList>
            <person name="Haridas S."/>
            <person name="Albert R."/>
            <person name="Binder M."/>
            <person name="Bloem J."/>
            <person name="Labutti K."/>
            <person name="Salamov A."/>
            <person name="Andreopoulos B."/>
            <person name="Baker S."/>
            <person name="Barry K."/>
            <person name="Bills G."/>
            <person name="Bluhm B."/>
            <person name="Cannon C."/>
            <person name="Castanera R."/>
            <person name="Culley D."/>
            <person name="Daum C."/>
            <person name="Ezra D."/>
            <person name="Gonzalez J."/>
            <person name="Henrissat B."/>
            <person name="Kuo A."/>
            <person name="Liang C."/>
            <person name="Lipzen A."/>
            <person name="Lutzoni F."/>
            <person name="Magnuson J."/>
            <person name="Mondo S."/>
            <person name="Nolan M."/>
            <person name="Ohm R."/>
            <person name="Pangilinan J."/>
            <person name="Park H.-J."/>
            <person name="Ramirez L."/>
            <person name="Alfaro M."/>
            <person name="Sun H."/>
            <person name="Tritt A."/>
            <person name="Yoshinaga Y."/>
            <person name="Zwiers L.-H."/>
            <person name="Turgeon B."/>
            <person name="Goodwin S."/>
            <person name="Spatafora J."/>
            <person name="Crous P."/>
            <person name="Grigoriev I."/>
        </authorList>
    </citation>
    <scope>NUCLEOTIDE SEQUENCE</scope>
    <source>
        <strain evidence="1">CBS 123094</strain>
    </source>
</reference>
<name>A0A6A5WPG3_9PLEO</name>
<keyword evidence="2" id="KW-1185">Reference proteome</keyword>
<evidence type="ECO:0000313" key="2">
    <source>
        <dbReference type="Proteomes" id="UP000799779"/>
    </source>
</evidence>
<accession>A0A6A5WPG3</accession>
<gene>
    <name evidence="1" type="ORF">P154DRAFT_520556</name>
</gene>
<feature type="non-terminal residue" evidence="1">
    <location>
        <position position="1"/>
    </location>
</feature>